<dbReference type="InterPro" id="IPR001789">
    <property type="entry name" value="Sig_transdc_resp-reg_receiver"/>
</dbReference>
<keyword evidence="5" id="KW-0804">Transcription</keyword>
<accession>A0A8J3C3Y1</accession>
<dbReference type="RefSeq" id="WP_189081401.1">
    <property type="nucleotide sequence ID" value="NZ_BMMX01000026.1"/>
</dbReference>
<organism evidence="8 10">
    <name type="scientific">Mangrovihabitans endophyticus</name>
    <dbReference type="NCBI Taxonomy" id="1751298"/>
    <lineage>
        <taxon>Bacteria</taxon>
        <taxon>Bacillati</taxon>
        <taxon>Actinomycetota</taxon>
        <taxon>Actinomycetes</taxon>
        <taxon>Micromonosporales</taxon>
        <taxon>Micromonosporaceae</taxon>
        <taxon>Mangrovihabitans</taxon>
    </lineage>
</organism>
<protein>
    <recommendedName>
        <fullName evidence="7">Response regulatory domain-containing protein</fullName>
    </recommendedName>
</protein>
<dbReference type="InterPro" id="IPR011006">
    <property type="entry name" value="CheY-like_superfamily"/>
</dbReference>
<evidence type="ECO:0000259" key="7">
    <source>
        <dbReference type="PROSITE" id="PS50110"/>
    </source>
</evidence>
<dbReference type="Proteomes" id="UP000656042">
    <property type="component" value="Unassembled WGS sequence"/>
</dbReference>
<evidence type="ECO:0000256" key="2">
    <source>
        <dbReference type="ARBA" id="ARBA00023012"/>
    </source>
</evidence>
<dbReference type="GO" id="GO:0005829">
    <property type="term" value="C:cytosol"/>
    <property type="evidence" value="ECO:0007669"/>
    <property type="project" value="TreeGrafter"/>
</dbReference>
<dbReference type="GO" id="GO:0000156">
    <property type="term" value="F:phosphorelay response regulator activity"/>
    <property type="evidence" value="ECO:0007669"/>
    <property type="project" value="TreeGrafter"/>
</dbReference>
<keyword evidence="2" id="KW-0902">Two-component regulatory system</keyword>
<gene>
    <name evidence="8" type="ORF">GCM10012284_46380</name>
    <name evidence="9" type="ORF">GCM10012284_46420</name>
</gene>
<dbReference type="GO" id="GO:0006355">
    <property type="term" value="P:regulation of DNA-templated transcription"/>
    <property type="evidence" value="ECO:0007669"/>
    <property type="project" value="TreeGrafter"/>
</dbReference>
<proteinExistence type="predicted"/>
<reference evidence="8" key="1">
    <citation type="journal article" date="2014" name="Int. J. Syst. Evol. Microbiol.">
        <title>Complete genome sequence of Corynebacterium casei LMG S-19264T (=DSM 44701T), isolated from a smear-ripened cheese.</title>
        <authorList>
            <consortium name="US DOE Joint Genome Institute (JGI-PGF)"/>
            <person name="Walter F."/>
            <person name="Albersmeier A."/>
            <person name="Kalinowski J."/>
            <person name="Ruckert C."/>
        </authorList>
    </citation>
    <scope>NUCLEOTIDE SEQUENCE</scope>
    <source>
        <strain evidence="8">CGMCC 4.7299</strain>
    </source>
</reference>
<dbReference type="GO" id="GO:0032993">
    <property type="term" value="C:protein-DNA complex"/>
    <property type="evidence" value="ECO:0007669"/>
    <property type="project" value="TreeGrafter"/>
</dbReference>
<evidence type="ECO:0000256" key="6">
    <source>
        <dbReference type="PROSITE-ProRule" id="PRU00169"/>
    </source>
</evidence>
<dbReference type="InterPro" id="IPR039420">
    <property type="entry name" value="WalR-like"/>
</dbReference>
<keyword evidence="3" id="KW-0805">Transcription regulation</keyword>
<feature type="modified residue" description="4-aspartylphosphate" evidence="6">
    <location>
        <position position="63"/>
    </location>
</feature>
<dbReference type="PANTHER" id="PTHR48111">
    <property type="entry name" value="REGULATOR OF RPOS"/>
    <property type="match status" value="1"/>
</dbReference>
<keyword evidence="10" id="KW-1185">Reference proteome</keyword>
<evidence type="ECO:0000313" key="9">
    <source>
        <dbReference type="EMBL" id="GGL06944.1"/>
    </source>
</evidence>
<dbReference type="GO" id="GO:0000976">
    <property type="term" value="F:transcription cis-regulatory region binding"/>
    <property type="evidence" value="ECO:0007669"/>
    <property type="project" value="TreeGrafter"/>
</dbReference>
<keyword evidence="1 6" id="KW-0597">Phosphoprotein</keyword>
<dbReference type="PROSITE" id="PS50110">
    <property type="entry name" value="RESPONSE_REGULATORY"/>
    <property type="match status" value="1"/>
</dbReference>
<dbReference type="PANTHER" id="PTHR48111:SF1">
    <property type="entry name" value="TWO-COMPONENT RESPONSE REGULATOR ORR33"/>
    <property type="match status" value="1"/>
</dbReference>
<dbReference type="EMBL" id="BMMX01000026">
    <property type="protein sequence ID" value="GGL06917.1"/>
    <property type="molecule type" value="Genomic_DNA"/>
</dbReference>
<dbReference type="Pfam" id="PF00072">
    <property type="entry name" value="Response_reg"/>
    <property type="match status" value="1"/>
</dbReference>
<evidence type="ECO:0000256" key="3">
    <source>
        <dbReference type="ARBA" id="ARBA00023015"/>
    </source>
</evidence>
<dbReference type="SUPFAM" id="SSF52172">
    <property type="entry name" value="CheY-like"/>
    <property type="match status" value="1"/>
</dbReference>
<dbReference type="CDD" id="cd00156">
    <property type="entry name" value="REC"/>
    <property type="match status" value="1"/>
</dbReference>
<reference evidence="8" key="2">
    <citation type="submission" date="2020-09" db="EMBL/GenBank/DDBJ databases">
        <authorList>
            <person name="Sun Q."/>
            <person name="Zhou Y."/>
        </authorList>
    </citation>
    <scope>NUCLEOTIDE SEQUENCE</scope>
    <source>
        <strain evidence="8">CGMCC 4.7299</strain>
    </source>
</reference>
<dbReference type="EMBL" id="BMMX01000026">
    <property type="protein sequence ID" value="GGL06944.1"/>
    <property type="molecule type" value="Genomic_DNA"/>
</dbReference>
<feature type="domain" description="Response regulatory" evidence="7">
    <location>
        <begin position="9"/>
        <end position="128"/>
    </location>
</feature>
<name>A0A8J3C3Y1_9ACTN</name>
<dbReference type="SMART" id="SM00448">
    <property type="entry name" value="REC"/>
    <property type="match status" value="1"/>
</dbReference>
<evidence type="ECO:0000313" key="10">
    <source>
        <dbReference type="Proteomes" id="UP000656042"/>
    </source>
</evidence>
<dbReference type="AlphaFoldDB" id="A0A8J3C3Y1"/>
<dbReference type="Gene3D" id="3.40.50.2300">
    <property type="match status" value="1"/>
</dbReference>
<evidence type="ECO:0000256" key="5">
    <source>
        <dbReference type="ARBA" id="ARBA00023163"/>
    </source>
</evidence>
<comment type="caution">
    <text evidence="8">The sequence shown here is derived from an EMBL/GenBank/DDBJ whole genome shotgun (WGS) entry which is preliminary data.</text>
</comment>
<keyword evidence="4" id="KW-0238">DNA-binding</keyword>
<evidence type="ECO:0000256" key="4">
    <source>
        <dbReference type="ARBA" id="ARBA00023125"/>
    </source>
</evidence>
<evidence type="ECO:0000256" key="1">
    <source>
        <dbReference type="ARBA" id="ARBA00022553"/>
    </source>
</evidence>
<evidence type="ECO:0000313" key="8">
    <source>
        <dbReference type="EMBL" id="GGL06917.1"/>
    </source>
</evidence>
<sequence>MAEDGGTRVLLLVEDNRADAELVKEYLAQSDDDDSGIRVIHVSRRDDAAAVLQRERVDVILLDLTLPDARGLRTLESIRDTAGDVPIVVLTGAEEDGLAASCLDAGAQDYLLKFEIRPVALRRAVGYAIYRKTGEDRRSLAQVFAQYREMSSQNSTTMVTASMAGTGALRMRYPDGFDEIVGIYQELVVTYVDCLFVKQAKPRVQMEEIVTLIGDRSGGPRDLLDVHVAALDRVTAAHEGERARAIAVEGRLMALEMMGMLVEFYRVGQRRHMAWSTA</sequence>